<evidence type="ECO:0000313" key="3">
    <source>
        <dbReference type="Ensembl" id="ENSATEP00000030187.2"/>
    </source>
</evidence>
<reference evidence="3" key="3">
    <citation type="submission" date="2025-09" db="UniProtKB">
        <authorList>
            <consortium name="Ensembl"/>
        </authorList>
    </citation>
    <scope>IDENTIFICATION</scope>
</reference>
<protein>
    <submittedName>
        <fullName evidence="3">Uncharacterized protein</fullName>
    </submittedName>
</protein>
<reference evidence="3" key="1">
    <citation type="submission" date="2021-04" db="EMBL/GenBank/DDBJ databases">
        <authorList>
            <consortium name="Wellcome Sanger Institute Data Sharing"/>
        </authorList>
    </citation>
    <scope>NUCLEOTIDE SEQUENCE [LARGE SCALE GENOMIC DNA]</scope>
</reference>
<dbReference type="Proteomes" id="UP000265040">
    <property type="component" value="Chromosome 7"/>
</dbReference>
<keyword evidence="4" id="KW-1185">Reference proteome</keyword>
<evidence type="ECO:0000256" key="2">
    <source>
        <dbReference type="SAM" id="MobiDB-lite"/>
    </source>
</evidence>
<sequence length="389" mass="42036">MADNNNEYFIDPLGEIQLDSCQTVSALLLGFGVLSKDTSASSQEELGIEPLTLGFEHDVETTHGVLHVTMRGVAKGNRPTILTYHDIGLNHKSCFNSLFNYEDMQEVTQHFSVLHVDAPGQQENAPVFPTGYQYPTMDELAEMLPSVLTQLQVKSVIGIGVGAGACILTKLALNEPSLVEGLVLINVDPCAKGWMDWAASKLSGWTSNLVDILMGHHFSTDELTENKEIIQTYRLHISQDIPQENLAMFYNSYDSRTELQMERPIPGLNENTVVTLRCPALLVVGDTSPAVDAVVSVCSVSMTTMADCGGLPQVVQPGKLAEAFKYFVQGMGYMPTAGMTRLVRSRTHSASSVGSADGVRSRGTTNALPQGAGCTSPEHTAAHTIEMTA</sequence>
<dbReference type="InterPro" id="IPR029058">
    <property type="entry name" value="AB_hydrolase_fold"/>
</dbReference>
<dbReference type="Gene3D" id="3.40.50.1820">
    <property type="entry name" value="alpha/beta hydrolase"/>
    <property type="match status" value="1"/>
</dbReference>
<dbReference type="InParanoid" id="A0A3Q1J5Z1"/>
<feature type="region of interest" description="Disordered" evidence="2">
    <location>
        <begin position="346"/>
        <end position="389"/>
    </location>
</feature>
<accession>A0A3Q1J5Z1</accession>
<proteinExistence type="inferred from homology"/>
<dbReference type="InterPro" id="IPR004142">
    <property type="entry name" value="NDRG"/>
</dbReference>
<dbReference type="SUPFAM" id="SSF53474">
    <property type="entry name" value="alpha/beta-Hydrolases"/>
    <property type="match status" value="1"/>
</dbReference>
<evidence type="ECO:0000256" key="1">
    <source>
        <dbReference type="ARBA" id="ARBA00005598"/>
    </source>
</evidence>
<evidence type="ECO:0000313" key="4">
    <source>
        <dbReference type="Proteomes" id="UP000265040"/>
    </source>
</evidence>
<dbReference type="AlphaFoldDB" id="A0A3Q1J5Z1"/>
<dbReference type="Pfam" id="PF03096">
    <property type="entry name" value="Ndr"/>
    <property type="match status" value="1"/>
</dbReference>
<comment type="similarity">
    <text evidence="1">Belongs to the NDRG family.</text>
</comment>
<dbReference type="OrthoDB" id="741027at2759"/>
<dbReference type="GeneTree" id="ENSGT00950000182872"/>
<dbReference type="PANTHER" id="PTHR11034">
    <property type="entry name" value="N-MYC DOWNSTREAM REGULATED"/>
    <property type="match status" value="1"/>
</dbReference>
<reference evidence="3" key="2">
    <citation type="submission" date="2025-08" db="UniProtKB">
        <authorList>
            <consortium name="Ensembl"/>
        </authorList>
    </citation>
    <scope>IDENTIFICATION</scope>
</reference>
<name>A0A3Q1J5Z1_ANATE</name>
<dbReference type="Ensembl" id="ENSATET00000030646.3">
    <property type="protein sequence ID" value="ENSATEP00000030187.2"/>
    <property type="gene ID" value="ENSATEG00000020831.3"/>
</dbReference>
<organism evidence="3 4">
    <name type="scientific">Anabas testudineus</name>
    <name type="common">Climbing perch</name>
    <name type="synonym">Anthias testudineus</name>
    <dbReference type="NCBI Taxonomy" id="64144"/>
    <lineage>
        <taxon>Eukaryota</taxon>
        <taxon>Metazoa</taxon>
        <taxon>Chordata</taxon>
        <taxon>Craniata</taxon>
        <taxon>Vertebrata</taxon>
        <taxon>Euteleostomi</taxon>
        <taxon>Actinopterygii</taxon>
        <taxon>Neopterygii</taxon>
        <taxon>Teleostei</taxon>
        <taxon>Neoteleostei</taxon>
        <taxon>Acanthomorphata</taxon>
        <taxon>Anabantaria</taxon>
        <taxon>Anabantiformes</taxon>
        <taxon>Anabantoidei</taxon>
        <taxon>Anabantidae</taxon>
        <taxon>Anabas</taxon>
    </lineage>
</organism>
<dbReference type="STRING" id="64144.ENSATEP00000030187"/>